<reference evidence="10 22" key="10">
    <citation type="submission" date="2020-02" db="EMBL/GenBank/DDBJ databases">
        <title>Detection of Heterogeneous Vancomycin Intermediate Resistance in Methicillin Resistant Staphylococcus aureus Isolates from Latin-America.</title>
        <authorList>
            <person name="Castro-Cardozo B."/>
            <person name="Berrio M."/>
            <person name="Vargas M.L."/>
            <person name="Carvajal L.P."/>
            <person name="Millan L.V."/>
            <person name="Rios R."/>
            <person name="Hernandez A."/>
            <person name="Rincon S.L."/>
            <person name="Cubides P."/>
            <person name="Forero E."/>
            <person name="Dinh A."/>
            <person name="Seas C."/>
            <person name="Munita J.M."/>
            <person name="Arias C.A."/>
            <person name="Reyes J."/>
            <person name="Diaz L."/>
        </authorList>
    </citation>
    <scope>NUCLEOTIDE SEQUENCE [LARGE SCALE GENOMIC DNA]</scope>
    <source>
        <strain evidence="10 22">UG255</strain>
    </source>
</reference>
<accession>A0A1E8WW71</accession>
<dbReference type="Proteomes" id="UP000294017">
    <property type="component" value="Unassembled WGS sequence"/>
</dbReference>
<dbReference type="Proteomes" id="UP000478431">
    <property type="component" value="Unassembled WGS sequence"/>
</dbReference>
<evidence type="ECO:0000313" key="24">
    <source>
        <dbReference type="Proteomes" id="UP000478867"/>
    </source>
</evidence>
<evidence type="ECO:0000313" key="12">
    <source>
        <dbReference type="EMBL" id="NUY69686.1"/>
    </source>
</evidence>
<evidence type="ECO:0000313" key="6">
    <source>
        <dbReference type="EMBL" id="MVK35013.1"/>
    </source>
</evidence>
<dbReference type="EMBL" id="WPTS01000027">
    <property type="protein sequence ID" value="MVK35013.1"/>
    <property type="molecule type" value="Genomic_DNA"/>
</dbReference>
<reference evidence="5" key="13">
    <citation type="submission" date="2023-08" db="EMBL/GenBank/DDBJ databases">
        <authorList>
            <person name="Zhao H."/>
            <person name="Wang X."/>
        </authorList>
    </citation>
    <scope>NUCLEOTIDE SEQUENCE</scope>
    <source>
        <strain evidence="5">NC-4</strain>
    </source>
</reference>
<evidence type="ECO:0000313" key="15">
    <source>
        <dbReference type="EMBL" id="TXL40468.1"/>
    </source>
</evidence>
<evidence type="ECO:0000313" key="25">
    <source>
        <dbReference type="Proteomes" id="UP000547874"/>
    </source>
</evidence>
<reference evidence="4" key="2">
    <citation type="submission" date="2015-06" db="EMBL/GenBank/DDBJ databases">
        <authorList>
            <person name="Diene S.M."/>
            <person name="Von Dach E."/>
            <person name="Fankhauser C."/>
            <person name="Schrenzel J."/>
            <person name="Harbarth S."/>
            <person name="Francois P."/>
        </authorList>
    </citation>
    <scope>NUCLEOTIDE SEQUENCE</scope>
    <source>
        <strain evidence="4">MRSA_S26</strain>
    </source>
</reference>
<proteinExistence type="predicted"/>
<evidence type="ECO:0000313" key="14">
    <source>
        <dbReference type="EMBL" id="RZI06762.1"/>
    </source>
</evidence>
<dbReference type="Proteomes" id="UP000451682">
    <property type="component" value="Unassembled WGS sequence"/>
</dbReference>
<evidence type="ECO:0000313" key="5">
    <source>
        <dbReference type="EMBL" id="MCE3362072.1"/>
    </source>
</evidence>
<dbReference type="Proteomes" id="UP000473113">
    <property type="component" value="Unassembled WGS sequence"/>
</dbReference>
<dbReference type="EMBL" id="JAIUEN010000045">
    <property type="protein sequence ID" value="MCE3362072.1"/>
    <property type="molecule type" value="Genomic_DNA"/>
</dbReference>
<evidence type="ECO:0000313" key="23">
    <source>
        <dbReference type="Proteomes" id="UP000478431"/>
    </source>
</evidence>
<dbReference type="EMBL" id="JAALTR010000221">
    <property type="protein sequence ID" value="NGW67662.1"/>
    <property type="molecule type" value="Genomic_DNA"/>
</dbReference>
<dbReference type="EMBL" id="LFVP01000004">
    <property type="protein sequence ID" value="KSA80099.1"/>
    <property type="molecule type" value="Genomic_DNA"/>
</dbReference>
<reference evidence="8 20" key="9">
    <citation type="submission" date="2020-01" db="EMBL/GenBank/DDBJ databases">
        <title>Analysis of Virulence and Antimicrobial Resistance Gene Carriage in Staphylococcus aureus Infections in Equids Using Whole Genome Sequencing.</title>
        <authorList>
            <person name="Little S.V."/>
            <person name="Hillhouse A.E."/>
            <person name="Cohen N.D."/>
            <person name="Lawhon S.D."/>
            <person name="Bryan L.K."/>
        </authorList>
    </citation>
    <scope>NUCLEOTIDE SEQUENCE [LARGE SCALE GENOMIC DNA]</scope>
    <source>
        <strain evidence="8 20">61-017</strain>
    </source>
</reference>
<reference evidence="1 16" key="4">
    <citation type="submission" date="2017-09" db="EMBL/GenBank/DDBJ databases">
        <title>A single nucleotide polymorphism in the Staphylococcus aureus virulence regulator SaeR abolishes pathogenesis.</title>
        <authorList>
            <person name="Copin R.J."/>
            <person name="Sause W."/>
            <person name="Shopsin B."/>
            <person name="Torres V.J."/>
        </authorList>
    </citation>
    <scope>NUCLEOTIDE SEQUENCE [LARGE SCALE GENOMIC DNA]</scope>
    <source>
        <strain evidence="16">Newman</strain>
        <strain evidence="1">Newman_D2C</strain>
    </source>
</reference>
<organism evidence="11 25">
    <name type="scientific">Staphylococcus aureus</name>
    <dbReference type="NCBI Taxonomy" id="1280"/>
    <lineage>
        <taxon>Bacteria</taxon>
        <taxon>Bacillati</taxon>
        <taxon>Bacillota</taxon>
        <taxon>Bacilli</taxon>
        <taxon>Bacillales</taxon>
        <taxon>Staphylococcaceae</taxon>
        <taxon>Staphylococcus</taxon>
    </lineage>
</organism>
<protein>
    <submittedName>
        <fullName evidence="11">Uncharacterized protein</fullName>
    </submittedName>
</protein>
<sequence>MTKLIENLKASIFVSTLTKNLSMYSRFDMPKFGCVNGCMLFILYYRVNRIGENRNFEIFTNSIFFIEIKKANKALETLLA</sequence>
<evidence type="ECO:0000313" key="18">
    <source>
        <dbReference type="Proteomes" id="UP000294017"/>
    </source>
</evidence>
<evidence type="ECO:0000313" key="22">
    <source>
        <dbReference type="Proteomes" id="UP000473113"/>
    </source>
</evidence>
<evidence type="ECO:0000313" key="4">
    <source>
        <dbReference type="EMBL" id="KSA80099.1"/>
    </source>
</evidence>
<accession>A0A133PYL2</accession>
<dbReference type="EMBL" id="JAAFLG010000010">
    <property type="protein sequence ID" value="NDP56213.1"/>
    <property type="molecule type" value="Genomic_DNA"/>
</dbReference>
<evidence type="ECO:0000313" key="19">
    <source>
        <dbReference type="Proteomes" id="UP000451682"/>
    </source>
</evidence>
<dbReference type="EMBL" id="LALJ01000003">
    <property type="protein sequence ID" value="KMR38167.1"/>
    <property type="molecule type" value="Genomic_DNA"/>
</dbReference>
<dbReference type="Proteomes" id="UP000293434">
    <property type="component" value="Unassembled WGS sequence"/>
</dbReference>
<dbReference type="OMA" id="MSWHVMT"/>
<evidence type="ECO:0000313" key="10">
    <source>
        <dbReference type="EMBL" id="NGW67662.1"/>
    </source>
</evidence>
<evidence type="ECO:0000313" key="1">
    <source>
        <dbReference type="EMBL" id="ATC72475.1"/>
    </source>
</evidence>
<dbReference type="EMBL" id="JAAJIY010000004">
    <property type="protein sequence ID" value="NGK20393.1"/>
    <property type="molecule type" value="Genomic_DNA"/>
</dbReference>
<evidence type="ECO:0000313" key="21">
    <source>
        <dbReference type="Proteomes" id="UP000471199"/>
    </source>
</evidence>
<dbReference type="Proteomes" id="UP000471199">
    <property type="component" value="Unassembled WGS sequence"/>
</dbReference>
<dbReference type="Proteomes" id="UP000561555">
    <property type="component" value="Unassembled WGS sequence"/>
</dbReference>
<evidence type="ECO:0000313" key="26">
    <source>
        <dbReference type="Proteomes" id="UP000561555"/>
    </source>
</evidence>
<reference evidence="9 23" key="11">
    <citation type="submission" date="2020-02" db="EMBL/GenBank/DDBJ databases">
        <title>Novel Insights Into The Classification of Staphylococcal Beta-Lactamases In Relation To The Cefazolin Inoculum Effect.</title>
        <authorList>
            <person name="Carvajal L.P."/>
            <person name="Rincon S."/>
            <person name="Echeverri A."/>
            <person name="Porras J."/>
            <person name="Rios R."/>
            <person name="Ordonez K."/>
            <person name="Seas C."/>
            <person name="Gomez-Villegas S."/>
            <person name="Diaz L."/>
            <person name="Arias C.A."/>
            <person name="Reyes J."/>
        </authorList>
    </citation>
    <scope>NUCLEOTIDE SEQUENCE [LARGE SCALE GENOMIC DNA]</scope>
    <source>
        <strain evidence="9 23">UP127</strain>
    </source>
</reference>
<dbReference type="EMBL" id="RQTF01000162">
    <property type="protein sequence ID" value="RZI06762.1"/>
    <property type="molecule type" value="Genomic_DNA"/>
</dbReference>
<dbReference type="RefSeq" id="WP_001789136.1">
    <property type="nucleotide sequence ID" value="NC_021670.1"/>
</dbReference>
<evidence type="ECO:0000313" key="8">
    <source>
        <dbReference type="EMBL" id="NDP56213.1"/>
    </source>
</evidence>
<reference evidence="15 19" key="5">
    <citation type="submission" date="2018-06" db="EMBL/GenBank/DDBJ databases">
        <title>Whole genome sequencing to identify and define MRSA outbreaks.</title>
        <authorList>
            <person name="Sullivan M.J."/>
            <person name="Altman D.R."/>
            <person name="Chacko K."/>
            <person name="Ciferri B."/>
            <person name="Webster E."/>
            <person name="Deikus G."/>
            <person name="Lewis M."/>
            <person name="Khan Z."/>
            <person name="Beckford C."/>
            <person name="Rendo A."/>
            <person name="Samaroo F."/>
            <person name="Sebra R."/>
            <person name="Karam-Howlin R."/>
            <person name="Southwick K."/>
            <person name="Adams E."/>
            <person name="Ying L."/>
            <person name="Kornblum J."/>
            <person name="Factor S."/>
            <person name="Danesh Yazdi M."/>
            <person name="Dingle T."/>
            <person name="Hamula C."/>
            <person name="Bashir A."/>
            <person name="Schadt E."/>
            <person name="Kasarskis A."/>
            <person name="Patel G."/>
            <person name="Wallach F."/>
            <person name="Gibbs K."/>
            <person name="Van Bakel H."/>
        </authorList>
    </citation>
    <scope>NUCLEOTIDE SEQUENCE [LARGE SCALE GENOMIC DNA]</scope>
    <source>
        <strain evidence="19">pt013</strain>
        <strain evidence="15">Pt013</strain>
    </source>
</reference>
<reference evidence="21 24" key="7">
    <citation type="submission" date="2019-11" db="EMBL/GenBank/DDBJ databases">
        <title>Implementation of targeted gown and glove precautions to prevent Staphylococcus aureus acquisition in community-based nursing homes.</title>
        <authorList>
            <person name="Stine O.C."/>
        </authorList>
    </citation>
    <scope>NUCLEOTIDE SEQUENCE [LARGE SCALE GENOMIC DNA]</scope>
    <source>
        <strain evidence="7 24">S_1081.LBCF.DN</strain>
        <strain evidence="6 21">S_2062.LAUP.DI</strain>
    </source>
</reference>
<evidence type="ECO:0000313" key="13">
    <source>
        <dbReference type="EMBL" id="RZH91846.1"/>
    </source>
</evidence>
<evidence type="ECO:0000313" key="2">
    <source>
        <dbReference type="EMBL" id="KMR38167.1"/>
    </source>
</evidence>
<dbReference type="Proteomes" id="UP000466646">
    <property type="component" value="Unassembled WGS sequence"/>
</dbReference>
<reference evidence="4" key="3">
    <citation type="journal article" date="2016" name="J. Infect. Dis.">
        <title>Comparative Genomics of Community-Associated Methicillin-Resistant Staphylococcus aureus Shows the Emergence of Clone ST8-USA300 in Geneva, Switzerland.</title>
        <authorList>
            <person name="Von Dach E."/>
            <person name="Diene S.M."/>
            <person name="Fankhauser C."/>
            <person name="Schrenzel J."/>
            <person name="Harbarth S."/>
            <person name="Francois P."/>
        </authorList>
    </citation>
    <scope>NUCLEOTIDE SEQUENCE</scope>
    <source>
        <strain evidence="4">MRSA_S26</strain>
    </source>
</reference>
<dbReference type="EMBL" id="QNXF01000003">
    <property type="protein sequence ID" value="TXL40468.1"/>
    <property type="molecule type" value="Genomic_DNA"/>
</dbReference>
<evidence type="ECO:0000313" key="17">
    <source>
        <dbReference type="Proteomes" id="UP000293434"/>
    </source>
</evidence>
<evidence type="ECO:0000313" key="20">
    <source>
        <dbReference type="Proteomes" id="UP000466646"/>
    </source>
</evidence>
<dbReference type="Proteomes" id="UP000217245">
    <property type="component" value="Chromosome"/>
</dbReference>
<reference evidence="2" key="1">
    <citation type="journal article" date="2015" name="J. Infect. Dis.">
        <title>Parallel Epidemics of Community-Associated Methicillin-Resistant Staphylococcus aureus USA300 Infection in North and South America.</title>
        <authorList>
            <person name="Planet P.J."/>
            <person name="Diaz L."/>
            <person name="Kolokotronis S.O."/>
            <person name="Narechania A."/>
            <person name="Reyes J."/>
            <person name="Xing G."/>
            <person name="Rincon S."/>
            <person name="Smith H."/>
            <person name="Panesso D."/>
            <person name="Ryan C."/>
            <person name="Smith D.P."/>
            <person name="Guzman M."/>
            <person name="Zurita J."/>
            <person name="Sebra R."/>
            <person name="Deikus G."/>
            <person name="Nolan R.L."/>
            <person name="Tenover F.C."/>
            <person name="Weinstock G.M."/>
            <person name="Robinson D.A."/>
            <person name="Arias C.A."/>
        </authorList>
    </citation>
    <scope>NUCLEOTIDE SEQUENCE</scope>
    <source>
        <strain evidence="2">CA15</strain>
        <strain evidence="3">M121</strain>
    </source>
</reference>
<dbReference type="AlphaFoldDB" id="A0A133PYL2"/>
<dbReference type="Proteomes" id="UP000547874">
    <property type="component" value="Unassembled WGS sequence"/>
</dbReference>
<reference evidence="25 26" key="8">
    <citation type="journal article" date="2020" name="J. Antimicrob. Chemother.">
        <title>Detection of heterogeneous vancomycin intermediate resistance in MRSA isolates from Latin America.</title>
        <authorList>
            <person name="Castro B.E."/>
            <person name="Berrio M."/>
            <person name="Vargas M.L."/>
            <person name="Carvajal L.P."/>
            <person name="Millan L.V."/>
            <person name="Rios R."/>
            <person name="Hernandez A.K."/>
            <person name="Rincon S."/>
            <person name="Cubides P."/>
            <person name="Forero E."/>
            <person name="Dinh A."/>
            <person name="Seas C."/>
            <person name="Munita J.M."/>
            <person name="Arias C.A."/>
            <person name="Reyes J."/>
            <person name="Diaz L."/>
        </authorList>
    </citation>
    <scope>NUCLEOTIDE SEQUENCE [LARGE SCALE GENOMIC DNA]</scope>
    <source>
        <strain evidence="11 25">UE1097</strain>
        <strain evidence="12 26">UP89</strain>
    </source>
</reference>
<dbReference type="EMBL" id="CP023391">
    <property type="protein sequence ID" value="ATC72475.1"/>
    <property type="molecule type" value="Genomic_DNA"/>
</dbReference>
<evidence type="ECO:0000313" key="11">
    <source>
        <dbReference type="EMBL" id="NUY12491.1"/>
    </source>
</evidence>
<dbReference type="Proteomes" id="UP000478867">
    <property type="component" value="Unassembled WGS sequence"/>
</dbReference>
<reference evidence="5" key="12">
    <citation type="journal article" date="2021" name="Front Med (Lausanne)">
        <title>The Prevalence and Determinants of Fusidic Acid Resistance Among Methicillin-Resistant Staphylococcus aureus Clinical Isolates in China.</title>
        <authorList>
            <person name="Zhao H."/>
            <person name="Wang X."/>
            <person name="Wang B."/>
            <person name="Xu Y."/>
            <person name="Rao L."/>
            <person name="Wan B."/>
            <person name="Guo Y."/>
            <person name="Wu X."/>
            <person name="Yu J."/>
            <person name="Chen L."/>
            <person name="Li M."/>
            <person name="Yu F."/>
        </authorList>
    </citation>
    <scope>NUCLEOTIDE SEQUENCE</scope>
    <source>
        <strain evidence="5">NC-4</strain>
    </source>
</reference>
<dbReference type="EMBL" id="WPXC01000004">
    <property type="protein sequence ID" value="MVM09348.1"/>
    <property type="molecule type" value="Genomic_DNA"/>
</dbReference>
<gene>
    <name evidence="4" type="ORF">ACR79_07815</name>
    <name evidence="1" type="ORF">CNH36_12880</name>
    <name evidence="15" type="ORF">DQU50_13465</name>
    <name evidence="13" type="ORF">EIG94_11230</name>
    <name evidence="14" type="ORF">EIH03_09155</name>
    <name evidence="3" type="ORF">EP54_07660</name>
    <name evidence="2" type="ORF">EQ90_01560</name>
    <name evidence="9" type="ORF">G0Z31_02510</name>
    <name evidence="10" type="ORF">G6Y24_09155</name>
    <name evidence="6" type="ORF">GO814_07665</name>
    <name evidence="7" type="ORF">GO942_01405</name>
    <name evidence="11" type="ORF">GQX37_08030</name>
    <name evidence="12" type="ORF">GQX52_13930</name>
    <name evidence="8" type="ORF">GZ130_06345</name>
    <name evidence="5" type="ORF">LB359_06880</name>
</gene>
<evidence type="ECO:0000313" key="3">
    <source>
        <dbReference type="EMBL" id="KMR57102.1"/>
    </source>
</evidence>
<reference evidence="17 18" key="6">
    <citation type="submission" date="2018-11" db="EMBL/GenBank/DDBJ databases">
        <title>Genomic profiling of Staphylococcus species from a Poultry farm system in KwaZulu-Natal, South Africa.</title>
        <authorList>
            <person name="Amoako D.G."/>
            <person name="Somboro A.M."/>
            <person name="Abia A.L.K."/>
            <person name="Bester L.A."/>
            <person name="Essack S.Y."/>
        </authorList>
    </citation>
    <scope>NUCLEOTIDE SEQUENCE [LARGE SCALE GENOMIC DNA]</scope>
    <source>
        <strain evidence="14 18">SA12</strain>
        <strain evidence="13 17">SA9</strain>
    </source>
</reference>
<dbReference type="Proteomes" id="UP001200271">
    <property type="component" value="Unassembled WGS sequence"/>
</dbReference>
<evidence type="ECO:0000313" key="9">
    <source>
        <dbReference type="EMBL" id="NGK20393.1"/>
    </source>
</evidence>
<dbReference type="Proteomes" id="UP000052129">
    <property type="component" value="Unassembled WGS sequence"/>
</dbReference>
<name>A0A133PYL2_STAAU</name>
<evidence type="ECO:0000313" key="16">
    <source>
        <dbReference type="Proteomes" id="UP000217245"/>
    </source>
</evidence>
<dbReference type="EMBL" id="JAANEC010000080">
    <property type="protein sequence ID" value="NUY12491.1"/>
    <property type="molecule type" value="Genomic_DNA"/>
</dbReference>
<dbReference type="EMBL" id="LALQ01000029">
    <property type="protein sequence ID" value="KMR57102.1"/>
    <property type="molecule type" value="Genomic_DNA"/>
</dbReference>
<evidence type="ECO:0000313" key="7">
    <source>
        <dbReference type="EMBL" id="MVM09348.1"/>
    </source>
</evidence>
<dbReference type="EMBL" id="RQTC01000204">
    <property type="protein sequence ID" value="RZH91846.1"/>
    <property type="molecule type" value="Genomic_DNA"/>
</dbReference>
<dbReference type="EMBL" id="JAANDN010000125">
    <property type="protein sequence ID" value="NUY69686.1"/>
    <property type="molecule type" value="Genomic_DNA"/>
</dbReference>